<reference evidence="3 4" key="1">
    <citation type="submission" date="2024-02" db="EMBL/GenBank/DDBJ databases">
        <title>Complete genome sequence of Pelagibacterium nitratireducens ZH15.</title>
        <authorList>
            <person name="Zhao L.H."/>
        </authorList>
    </citation>
    <scope>NUCLEOTIDE SEQUENCE [LARGE SCALE GENOMIC DNA]</scope>
    <source>
        <strain evidence="3 4">ZH15</strain>
    </source>
</reference>
<evidence type="ECO:0000259" key="2">
    <source>
        <dbReference type="Pfam" id="PF01298"/>
    </source>
</evidence>
<dbReference type="InterPro" id="IPR011250">
    <property type="entry name" value="OMP/PagP_B-barrel"/>
</dbReference>
<evidence type="ECO:0000313" key="4">
    <source>
        <dbReference type="Proteomes" id="UP001369958"/>
    </source>
</evidence>
<dbReference type="InterPro" id="IPR001677">
    <property type="entry name" value="TbpB_B_D"/>
</dbReference>
<dbReference type="PROSITE" id="PS51257">
    <property type="entry name" value="PROKAR_LIPOPROTEIN"/>
    <property type="match status" value="1"/>
</dbReference>
<dbReference type="Gene3D" id="2.40.160.90">
    <property type="match status" value="1"/>
</dbReference>
<feature type="signal peptide" evidence="1">
    <location>
        <begin position="1"/>
        <end position="18"/>
    </location>
</feature>
<gene>
    <name evidence="3" type="ORF">V6617_02995</name>
</gene>
<proteinExistence type="predicted"/>
<sequence length="310" mass="30810">MRRYAPFFLIGFSAILLAGCSSTGGGGAGGGGGGGTPSPALFAASAGTASEALADGETLMAYNSLMSSGVEHDFDADETRALDDATFSIAANAEGGLDVTIDGVPYSFTAADISGGALEFDGGAGGPYYRLDSWDGDVVDVLDVSSTAHHQVWSYFWDPAGEATSGFAVVGTEAMPDALEGKANATYSGFAAAALTDSATFNDTTRIVGDLTMAADFNAGQISGLVDNIEVLGAAAVSGTVALNSAAISGTGFTGTITPDSDLLTAFSLDNLGGTYSGKFYGANGQEVGGVMAISGDETVGTGAFSGTQD</sequence>
<organism evidence="3 4">
    <name type="scientific">Pelagibacterium nitratireducens</name>
    <dbReference type="NCBI Taxonomy" id="1046114"/>
    <lineage>
        <taxon>Bacteria</taxon>
        <taxon>Pseudomonadati</taxon>
        <taxon>Pseudomonadota</taxon>
        <taxon>Alphaproteobacteria</taxon>
        <taxon>Hyphomicrobiales</taxon>
        <taxon>Devosiaceae</taxon>
        <taxon>Pelagibacterium</taxon>
    </lineage>
</organism>
<keyword evidence="1" id="KW-0732">Signal</keyword>
<name>A0ABZ2I0V5_9HYPH</name>
<protein>
    <submittedName>
        <fullName evidence="3">Transferrin-binding protein-like solute binding protein</fullName>
    </submittedName>
</protein>
<feature type="chain" id="PRO_5046528159" evidence="1">
    <location>
        <begin position="19"/>
        <end position="310"/>
    </location>
</feature>
<dbReference type="RefSeq" id="WP_338608999.1">
    <property type="nucleotide sequence ID" value="NZ_CP146275.1"/>
</dbReference>
<dbReference type="Pfam" id="PF01298">
    <property type="entry name" value="TbpB_B_D"/>
    <property type="match status" value="1"/>
</dbReference>
<dbReference type="SUPFAM" id="SSF56925">
    <property type="entry name" value="OMPA-like"/>
    <property type="match status" value="1"/>
</dbReference>
<evidence type="ECO:0000256" key="1">
    <source>
        <dbReference type="SAM" id="SignalP"/>
    </source>
</evidence>
<keyword evidence="4" id="KW-1185">Reference proteome</keyword>
<feature type="domain" description="Transferrin-binding protein B C-lobe/N-lobe beta-barrel" evidence="2">
    <location>
        <begin position="184"/>
        <end position="308"/>
    </location>
</feature>
<dbReference type="EMBL" id="CP146275">
    <property type="protein sequence ID" value="WWT33451.1"/>
    <property type="molecule type" value="Genomic_DNA"/>
</dbReference>
<dbReference type="Proteomes" id="UP001369958">
    <property type="component" value="Chromosome"/>
</dbReference>
<accession>A0ABZ2I0V5</accession>
<evidence type="ECO:0000313" key="3">
    <source>
        <dbReference type="EMBL" id="WWT33451.1"/>
    </source>
</evidence>